<gene>
    <name evidence="1" type="ORF">ILUMI_02757</name>
</gene>
<proteinExistence type="predicted"/>
<protein>
    <submittedName>
        <fullName evidence="1">Uncharacterized protein</fullName>
    </submittedName>
</protein>
<reference evidence="1" key="1">
    <citation type="submission" date="2019-08" db="EMBL/GenBank/DDBJ databases">
        <title>The genome of the North American firefly Photinus pyralis.</title>
        <authorList>
            <consortium name="Photinus pyralis genome working group"/>
            <person name="Fallon T.R."/>
            <person name="Sander Lower S.E."/>
            <person name="Weng J.-K."/>
        </authorList>
    </citation>
    <scope>NUCLEOTIDE SEQUENCE</scope>
    <source>
        <strain evidence="1">TRF0915ILg1</strain>
        <tissue evidence="1">Whole body</tissue>
    </source>
</reference>
<name>A0A8K0DFX0_IGNLU</name>
<evidence type="ECO:0000313" key="1">
    <source>
        <dbReference type="EMBL" id="KAF2903431.1"/>
    </source>
</evidence>
<dbReference type="PROSITE" id="PS51257">
    <property type="entry name" value="PROKAR_LIPOPROTEIN"/>
    <property type="match status" value="1"/>
</dbReference>
<sequence length="215" mass="24673">MLTVGAKWNSASFIYVSAVACDGSEPEEESNQQKWSKQVMQAESFFKESSCSSRCTPDNIGKTCEKQRQNPALQMTKNLGRYKGVYSEDKENEQVNYLINMEPHLFGLTSKEIRCLAFQLANRNGQDHLFNKEERLAGHDSFFDFQKRQKPRLQFVRWDLTSFLISWKKIFNVDETGIIVNLRTNSCVLTFKGRWQVGVLTSGDRAQTVTAEICC</sequence>
<accession>A0A8K0DFX0</accession>
<keyword evidence="2" id="KW-1185">Reference proteome</keyword>
<dbReference type="Proteomes" id="UP000801492">
    <property type="component" value="Unassembled WGS sequence"/>
</dbReference>
<comment type="caution">
    <text evidence="1">The sequence shown here is derived from an EMBL/GenBank/DDBJ whole genome shotgun (WGS) entry which is preliminary data.</text>
</comment>
<dbReference type="EMBL" id="VTPC01001029">
    <property type="protein sequence ID" value="KAF2903431.1"/>
    <property type="molecule type" value="Genomic_DNA"/>
</dbReference>
<dbReference type="AlphaFoldDB" id="A0A8K0DFX0"/>
<dbReference type="OrthoDB" id="6754776at2759"/>
<organism evidence="1 2">
    <name type="scientific">Ignelater luminosus</name>
    <name type="common">Cucubano</name>
    <name type="synonym">Pyrophorus luminosus</name>
    <dbReference type="NCBI Taxonomy" id="2038154"/>
    <lineage>
        <taxon>Eukaryota</taxon>
        <taxon>Metazoa</taxon>
        <taxon>Ecdysozoa</taxon>
        <taxon>Arthropoda</taxon>
        <taxon>Hexapoda</taxon>
        <taxon>Insecta</taxon>
        <taxon>Pterygota</taxon>
        <taxon>Neoptera</taxon>
        <taxon>Endopterygota</taxon>
        <taxon>Coleoptera</taxon>
        <taxon>Polyphaga</taxon>
        <taxon>Elateriformia</taxon>
        <taxon>Elateroidea</taxon>
        <taxon>Elateridae</taxon>
        <taxon>Agrypninae</taxon>
        <taxon>Pyrophorini</taxon>
        <taxon>Ignelater</taxon>
    </lineage>
</organism>
<evidence type="ECO:0000313" key="2">
    <source>
        <dbReference type="Proteomes" id="UP000801492"/>
    </source>
</evidence>